<comment type="caution">
    <text evidence="4">The sequence shown here is derived from an EMBL/GenBank/DDBJ whole genome shotgun (WGS) entry which is preliminary data.</text>
</comment>
<keyword evidence="1" id="KW-0812">Transmembrane</keyword>
<dbReference type="Pfam" id="PF19040">
    <property type="entry name" value="SGNH"/>
    <property type="match status" value="1"/>
</dbReference>
<dbReference type="SUPFAM" id="SSF52266">
    <property type="entry name" value="SGNH hydrolase"/>
    <property type="match status" value="1"/>
</dbReference>
<keyword evidence="5" id="KW-1185">Reference proteome</keyword>
<feature type="transmembrane region" description="Helical" evidence="1">
    <location>
        <begin position="365"/>
        <end position="383"/>
    </location>
</feature>
<keyword evidence="4" id="KW-0808">Transferase</keyword>
<organism evidence="4 5">
    <name type="scientific">Mycolicibacterium sphagni</name>
    <dbReference type="NCBI Taxonomy" id="1786"/>
    <lineage>
        <taxon>Bacteria</taxon>
        <taxon>Bacillati</taxon>
        <taxon>Actinomycetota</taxon>
        <taxon>Actinomycetes</taxon>
        <taxon>Mycobacteriales</taxon>
        <taxon>Mycobacteriaceae</taxon>
        <taxon>Mycolicibacterium</taxon>
    </lineage>
</organism>
<dbReference type="Proteomes" id="UP000708347">
    <property type="component" value="Unassembled WGS sequence"/>
</dbReference>
<dbReference type="InterPro" id="IPR043968">
    <property type="entry name" value="SGNH"/>
</dbReference>
<proteinExistence type="predicted"/>
<evidence type="ECO:0000259" key="2">
    <source>
        <dbReference type="Pfam" id="PF01757"/>
    </source>
</evidence>
<dbReference type="CDD" id="cd00229">
    <property type="entry name" value="SGNH_hydrolase"/>
    <property type="match status" value="1"/>
</dbReference>
<keyword evidence="1" id="KW-1133">Transmembrane helix</keyword>
<feature type="transmembrane region" description="Helical" evidence="1">
    <location>
        <begin position="273"/>
        <end position="296"/>
    </location>
</feature>
<feature type="domain" description="Acyltransferase 3" evidence="2">
    <location>
        <begin position="45"/>
        <end position="381"/>
    </location>
</feature>
<dbReference type="PANTHER" id="PTHR23028">
    <property type="entry name" value="ACETYLTRANSFERASE"/>
    <property type="match status" value="1"/>
</dbReference>
<dbReference type="GO" id="GO:0016746">
    <property type="term" value="F:acyltransferase activity"/>
    <property type="evidence" value="ECO:0007669"/>
    <property type="project" value="UniProtKB-KW"/>
</dbReference>
<feature type="domain" description="SGNH" evidence="3">
    <location>
        <begin position="502"/>
        <end position="737"/>
    </location>
</feature>
<accession>A0ABX2K1F4</accession>
<dbReference type="EMBL" id="VBSB01000018">
    <property type="protein sequence ID" value="NTY62688.1"/>
    <property type="molecule type" value="Genomic_DNA"/>
</dbReference>
<dbReference type="InterPro" id="IPR002656">
    <property type="entry name" value="Acyl_transf_3_dom"/>
</dbReference>
<feature type="transmembrane region" description="Helical" evidence="1">
    <location>
        <begin position="302"/>
        <end position="321"/>
    </location>
</feature>
<keyword evidence="4" id="KW-0012">Acyltransferase</keyword>
<gene>
    <name evidence="4" type="ORF">FEG63_24445</name>
</gene>
<feature type="transmembrane region" description="Helical" evidence="1">
    <location>
        <begin position="250"/>
        <end position="266"/>
    </location>
</feature>
<dbReference type="RefSeq" id="WP_174400401.1">
    <property type="nucleotide sequence ID" value="NZ_VBSB01000018.1"/>
</dbReference>
<feature type="transmembrane region" description="Helical" evidence="1">
    <location>
        <begin position="182"/>
        <end position="198"/>
    </location>
</feature>
<evidence type="ECO:0000256" key="1">
    <source>
        <dbReference type="SAM" id="Phobius"/>
    </source>
</evidence>
<feature type="transmembrane region" description="Helical" evidence="1">
    <location>
        <begin position="218"/>
        <end position="238"/>
    </location>
</feature>
<feature type="transmembrane region" description="Helical" evidence="1">
    <location>
        <begin position="404"/>
        <end position="425"/>
    </location>
</feature>
<keyword evidence="1" id="KW-0472">Membrane</keyword>
<sequence length="748" mass="80263">MSVPQCLDSGGCVLKKQVTVRQTDSTRPTQEAQYQRPVPKDFRPDIEGLRGFTLLAILGFHAAIPGVGGGFVGPDVFFIISGFVITGQLWHQLNNSGTLKLRSFYGSRARRLLPVAATVIVVTLIASALILPPLQARTVLGDGIACALYVGNYWFVVQGVDYFAGHEPSPFEHYWTLGVEEQFYMFWPLTLLAVAWVVRRVRRRSATGAPLSKRPFMAVFGTIVVLSFMSSFVETYVMQPVAYFSTHTRAWDLAIGGMLALTADRWRRLPPKAAWIIGSGGLALLLLVCNQFHATIPYPGSAALLPMIATVMVIGAGCALPTKGAGRVLGWAPMRTVGRLSYSWYLWHWPILVLVPIVLGHPLGLAGRVALVIISGLLGVLTFRYIETPLRYAGRLQRSPKLSLAVGGTFTALAACVGLVLLTVVQPPIGRGSPAAPLTITIAPVPPGSSIAAYDAAIQQGFAQTQAAVVKSANLQVVPSNLDPSLAGVATELQKEIYFGGCLRNPLEQGHAECATGNLNSSTTVAVVGDSNAAMFFPGFQQAVDQRHWRMLMLAKGNCPMIDLPNDGLLGRLAEYAQHCQEWRGQILARLLAAPPQLVVVSMWRGFGTGEALTGFHAYDSVWLDRLSRLVQQLRKAGSKVLVLGPIPSAGKVAVPTCVSGHLDDVSTCGLSKSKAFNPSGMAAEAAATEAAGGYYADLTDLFCTTERCPAIIGNNLAYLDKTHMTLAYSRTLGPVMGALADRALAQR</sequence>
<feature type="transmembrane region" description="Helical" evidence="1">
    <location>
        <begin position="112"/>
        <end position="131"/>
    </location>
</feature>
<name>A0ABX2K1F4_9MYCO</name>
<dbReference type="Pfam" id="PF01757">
    <property type="entry name" value="Acyl_transf_3"/>
    <property type="match status" value="1"/>
</dbReference>
<evidence type="ECO:0000313" key="5">
    <source>
        <dbReference type="Proteomes" id="UP000708347"/>
    </source>
</evidence>
<dbReference type="InterPro" id="IPR050879">
    <property type="entry name" value="Acyltransferase_3"/>
</dbReference>
<feature type="transmembrane region" description="Helical" evidence="1">
    <location>
        <begin position="342"/>
        <end position="359"/>
    </location>
</feature>
<dbReference type="PANTHER" id="PTHR23028:SF53">
    <property type="entry name" value="ACYL_TRANSF_3 DOMAIN-CONTAINING PROTEIN"/>
    <property type="match status" value="1"/>
</dbReference>
<protein>
    <submittedName>
        <fullName evidence="4">Acyltransferase family protein</fullName>
    </submittedName>
</protein>
<reference evidence="4 5" key="1">
    <citation type="submission" date="2019-05" db="EMBL/GenBank/DDBJ databases">
        <title>Mycolicibacterium sphagni ENV482 genome assembly.</title>
        <authorList>
            <person name="Chen W."/>
            <person name="Faulkner N.W."/>
            <person name="Hyman M.R."/>
        </authorList>
    </citation>
    <scope>NUCLEOTIDE SEQUENCE [LARGE SCALE GENOMIC DNA]</scope>
    <source>
        <strain evidence="4 5">ENV482</strain>
    </source>
</reference>
<evidence type="ECO:0000313" key="4">
    <source>
        <dbReference type="EMBL" id="NTY62688.1"/>
    </source>
</evidence>
<feature type="transmembrane region" description="Helical" evidence="1">
    <location>
        <begin position="71"/>
        <end position="91"/>
    </location>
</feature>
<evidence type="ECO:0000259" key="3">
    <source>
        <dbReference type="Pfam" id="PF19040"/>
    </source>
</evidence>